<gene>
    <name evidence="2" type="ORF">ACFQVD_29030</name>
</gene>
<sequence length="230" mass="25334">MSRQTAFTLMLLLAFSVIVPGSAGYLSVKMEAIDQAHQELLTLESRLRHEKLAARIKRMERVHRARRLQPVTPSGREPPEPVRSSRVESGTLPPGPGTVVAVPIEPGAEWSRESRPRAQRQDVQRQSPQRPGTAWQNPQGPEARRPTAQRRVETGTAGAAGMAGGTFAQERWSQLERRGRARQYRERLTDAGPVSATPDSIGGGNPREGTGEPFEENLLPQPSQTETRAN</sequence>
<organism evidence="2 3">
    <name type="scientific">Streptosporangium amethystogenes subsp. fukuiense</name>
    <dbReference type="NCBI Taxonomy" id="698418"/>
    <lineage>
        <taxon>Bacteria</taxon>
        <taxon>Bacillati</taxon>
        <taxon>Actinomycetota</taxon>
        <taxon>Actinomycetes</taxon>
        <taxon>Streptosporangiales</taxon>
        <taxon>Streptosporangiaceae</taxon>
        <taxon>Streptosporangium</taxon>
    </lineage>
</organism>
<evidence type="ECO:0000313" key="3">
    <source>
        <dbReference type="Proteomes" id="UP001596514"/>
    </source>
</evidence>
<feature type="compositionally biased region" description="Basic and acidic residues" evidence="1">
    <location>
        <begin position="110"/>
        <end position="123"/>
    </location>
</feature>
<evidence type="ECO:0008006" key="4">
    <source>
        <dbReference type="Google" id="ProtNLM"/>
    </source>
</evidence>
<feature type="region of interest" description="Disordered" evidence="1">
    <location>
        <begin position="63"/>
        <end position="230"/>
    </location>
</feature>
<protein>
    <recommendedName>
        <fullName evidence="4">Secreted protein</fullName>
    </recommendedName>
</protein>
<reference evidence="3" key="1">
    <citation type="journal article" date="2019" name="Int. J. Syst. Evol. Microbiol.">
        <title>The Global Catalogue of Microorganisms (GCM) 10K type strain sequencing project: providing services to taxonomists for standard genome sequencing and annotation.</title>
        <authorList>
            <consortium name="The Broad Institute Genomics Platform"/>
            <consortium name="The Broad Institute Genome Sequencing Center for Infectious Disease"/>
            <person name="Wu L."/>
            <person name="Ma J."/>
        </authorList>
    </citation>
    <scope>NUCLEOTIDE SEQUENCE [LARGE SCALE GENOMIC DNA]</scope>
    <source>
        <strain evidence="3">JCM 10083</strain>
    </source>
</reference>
<name>A0ABW2T676_9ACTN</name>
<accession>A0ABW2T676</accession>
<feature type="compositionally biased region" description="Basic and acidic residues" evidence="1">
    <location>
        <begin position="173"/>
        <end position="189"/>
    </location>
</feature>
<feature type="compositionally biased region" description="Low complexity" evidence="1">
    <location>
        <begin position="154"/>
        <end position="168"/>
    </location>
</feature>
<keyword evidence="3" id="KW-1185">Reference proteome</keyword>
<feature type="compositionally biased region" description="Basic and acidic residues" evidence="1">
    <location>
        <begin position="142"/>
        <end position="153"/>
    </location>
</feature>
<feature type="compositionally biased region" description="Polar residues" evidence="1">
    <location>
        <begin position="124"/>
        <end position="139"/>
    </location>
</feature>
<feature type="compositionally biased region" description="Basic and acidic residues" evidence="1">
    <location>
        <begin position="77"/>
        <end position="86"/>
    </location>
</feature>
<evidence type="ECO:0000256" key="1">
    <source>
        <dbReference type="SAM" id="MobiDB-lite"/>
    </source>
</evidence>
<proteinExistence type="predicted"/>
<dbReference type="Proteomes" id="UP001596514">
    <property type="component" value="Unassembled WGS sequence"/>
</dbReference>
<dbReference type="RefSeq" id="WP_343980894.1">
    <property type="nucleotide sequence ID" value="NZ_BAAAGK010000210.1"/>
</dbReference>
<feature type="compositionally biased region" description="Polar residues" evidence="1">
    <location>
        <begin position="220"/>
        <end position="230"/>
    </location>
</feature>
<evidence type="ECO:0000313" key="2">
    <source>
        <dbReference type="EMBL" id="MFC7604163.1"/>
    </source>
</evidence>
<dbReference type="EMBL" id="JBHTEE010000001">
    <property type="protein sequence ID" value="MFC7604163.1"/>
    <property type="molecule type" value="Genomic_DNA"/>
</dbReference>
<comment type="caution">
    <text evidence="2">The sequence shown here is derived from an EMBL/GenBank/DDBJ whole genome shotgun (WGS) entry which is preliminary data.</text>
</comment>